<gene>
    <name evidence="3" type="ORF">JOC94_001319</name>
</gene>
<keyword evidence="1" id="KW-0472">Membrane</keyword>
<proteinExistence type="predicted"/>
<dbReference type="EMBL" id="JAFBFH010000006">
    <property type="protein sequence ID" value="MBM7714347.1"/>
    <property type="molecule type" value="Genomic_DNA"/>
</dbReference>
<evidence type="ECO:0000313" key="4">
    <source>
        <dbReference type="Proteomes" id="UP000823485"/>
    </source>
</evidence>
<dbReference type="InterPro" id="IPR002881">
    <property type="entry name" value="DUF58"/>
</dbReference>
<evidence type="ECO:0000313" key="3">
    <source>
        <dbReference type="EMBL" id="MBM7714347.1"/>
    </source>
</evidence>
<sequence>MKTRSSKIPIMATLKRLSGFFLIILLLALIFSYAMFQGGFVSWFLFFSFLPVAVYSLLLNAFPLRFDVKRDLSSERLYAGNNVRVTITATRTFPFPLLFLIIEDVASVNGHKQMLFPGFSRRLTIRYEITRIPRGEHMFHSVRFKTGDLFGFLEKETSISVPKTILVYPKLNPFIHEPFKRALERGMGSGRFQYHKDASLVAGIREYQPGDRFSWIDWKATARTNDIMAKEFEVKRSNDPLFVLDCSIADHFEKMVEFTASAARSILESGGQAGLYLPGGETSYLPVNGGERHFMNILYVLAKARPQFKNVMEEMVEEAKLFQHNGSVIFIAASLTSSLLEQAEMLVRRKRNVVIFLAQAKAAAPQEKVLIQEALQRGMHIERLYDREIKADLSGEKEA</sequence>
<keyword evidence="1" id="KW-1133">Transmembrane helix</keyword>
<name>A0ABS2R404_9BACI</name>
<accession>A0ABS2R404</accession>
<dbReference type="Pfam" id="PF01882">
    <property type="entry name" value="DUF58"/>
    <property type="match status" value="1"/>
</dbReference>
<feature type="domain" description="DUF58" evidence="2">
    <location>
        <begin position="204"/>
        <end position="357"/>
    </location>
</feature>
<organism evidence="3 4">
    <name type="scientific">Siminovitchia thermophila</name>
    <dbReference type="NCBI Taxonomy" id="1245522"/>
    <lineage>
        <taxon>Bacteria</taxon>
        <taxon>Bacillati</taxon>
        <taxon>Bacillota</taxon>
        <taxon>Bacilli</taxon>
        <taxon>Bacillales</taxon>
        <taxon>Bacillaceae</taxon>
        <taxon>Siminovitchia</taxon>
    </lineage>
</organism>
<dbReference type="PANTHER" id="PTHR34351:SF2">
    <property type="entry name" value="DUF58 DOMAIN-CONTAINING PROTEIN"/>
    <property type="match status" value="1"/>
</dbReference>
<keyword evidence="1" id="KW-0812">Transmembrane</keyword>
<dbReference type="RefSeq" id="WP_077113170.1">
    <property type="nucleotide sequence ID" value="NZ_JAFBFH010000006.1"/>
</dbReference>
<reference evidence="3 4" key="1">
    <citation type="submission" date="2021-01" db="EMBL/GenBank/DDBJ databases">
        <title>Genomic Encyclopedia of Type Strains, Phase IV (KMG-IV): sequencing the most valuable type-strain genomes for metagenomic binning, comparative biology and taxonomic classification.</title>
        <authorList>
            <person name="Goeker M."/>
        </authorList>
    </citation>
    <scope>NUCLEOTIDE SEQUENCE [LARGE SCALE GENOMIC DNA]</scope>
    <source>
        <strain evidence="3 4">DSM 105453</strain>
    </source>
</reference>
<dbReference type="Proteomes" id="UP000823485">
    <property type="component" value="Unassembled WGS sequence"/>
</dbReference>
<feature type="transmembrane region" description="Helical" evidence="1">
    <location>
        <begin position="42"/>
        <end position="62"/>
    </location>
</feature>
<comment type="caution">
    <text evidence="3">The sequence shown here is derived from an EMBL/GenBank/DDBJ whole genome shotgun (WGS) entry which is preliminary data.</text>
</comment>
<evidence type="ECO:0000256" key="1">
    <source>
        <dbReference type="SAM" id="Phobius"/>
    </source>
</evidence>
<feature type="transmembrane region" description="Helical" evidence="1">
    <location>
        <begin position="20"/>
        <end position="36"/>
    </location>
</feature>
<keyword evidence="4" id="KW-1185">Reference proteome</keyword>
<dbReference type="PANTHER" id="PTHR34351">
    <property type="entry name" value="SLR1927 PROTEIN-RELATED"/>
    <property type="match status" value="1"/>
</dbReference>
<evidence type="ECO:0000259" key="2">
    <source>
        <dbReference type="Pfam" id="PF01882"/>
    </source>
</evidence>
<protein>
    <submittedName>
        <fullName evidence="3">Uncharacterized protein (DUF58 family)</fullName>
    </submittedName>
</protein>